<feature type="region of interest" description="Disordered" evidence="1">
    <location>
        <begin position="226"/>
        <end position="245"/>
    </location>
</feature>
<dbReference type="EMBL" id="MCFA01000043">
    <property type="protein sequence ID" value="ORY13231.1"/>
    <property type="molecule type" value="Genomic_DNA"/>
</dbReference>
<reference evidence="3 4" key="1">
    <citation type="submission" date="2016-07" db="EMBL/GenBank/DDBJ databases">
        <title>Pervasive Adenine N6-methylation of Active Genes in Fungi.</title>
        <authorList>
            <consortium name="DOE Joint Genome Institute"/>
            <person name="Mondo S.J."/>
            <person name="Dannebaum R.O."/>
            <person name="Kuo R.C."/>
            <person name="Labutti K."/>
            <person name="Haridas S."/>
            <person name="Kuo A."/>
            <person name="Salamov A."/>
            <person name="Ahrendt S.R."/>
            <person name="Lipzen A."/>
            <person name="Sullivan W."/>
            <person name="Andreopoulos W.B."/>
            <person name="Clum A."/>
            <person name="Lindquist E."/>
            <person name="Daum C."/>
            <person name="Ramamoorthy G.K."/>
            <person name="Gryganskyi A."/>
            <person name="Culley D."/>
            <person name="Magnuson J.K."/>
            <person name="James T.Y."/>
            <person name="O'Malley M.A."/>
            <person name="Stajich J.E."/>
            <person name="Spatafora J.W."/>
            <person name="Visel A."/>
            <person name="Grigoriev I.V."/>
        </authorList>
    </citation>
    <scope>NUCLEOTIDE SEQUENCE [LARGE SCALE GENOMIC DNA]</scope>
    <source>
        <strain evidence="3 4">CBS 115471</strain>
    </source>
</reference>
<dbReference type="Pfam" id="PF09793">
    <property type="entry name" value="AD"/>
    <property type="match status" value="1"/>
</dbReference>
<dbReference type="Proteomes" id="UP000193144">
    <property type="component" value="Unassembled WGS sequence"/>
</dbReference>
<dbReference type="AlphaFoldDB" id="A0A1Y1ZSL7"/>
<sequence>MADSKRQSIAGKIATPKVGGGPSAKDVIDGDSVLYKAVGARLMGTQCSIKITCAPHNNVLEGTLFTTCNITNAIAINTAPAPPNPSAPLASQPGDYHIIPFAHILSFDLVGPGERVPESAPGFDGALPSISKVDLEALKAREERTIREMKQKDAMRGKNVSKEAQEIFDFVARTLPTRWAEPSIVVSDSVMIEPPYTIDSLRAPKDKAQALTHVRKVLESFYQRKKSSVPNRAPVATPIAPRKGG</sequence>
<gene>
    <name evidence="3" type="ORF">BCR34DRAFT_586586</name>
</gene>
<dbReference type="InterPro" id="IPR039683">
    <property type="entry name" value="Lsm12-like"/>
</dbReference>
<evidence type="ECO:0000313" key="3">
    <source>
        <dbReference type="EMBL" id="ORY13231.1"/>
    </source>
</evidence>
<evidence type="ECO:0000256" key="1">
    <source>
        <dbReference type="SAM" id="MobiDB-lite"/>
    </source>
</evidence>
<comment type="caution">
    <text evidence="3">The sequence shown here is derived from an EMBL/GenBank/DDBJ whole genome shotgun (WGS) entry which is preliminary data.</text>
</comment>
<dbReference type="InterPro" id="IPR019181">
    <property type="entry name" value="LSM12_ABD"/>
</dbReference>
<dbReference type="SMART" id="SM00995">
    <property type="entry name" value="AD"/>
    <property type="match status" value="1"/>
</dbReference>
<dbReference type="PROSITE" id="PS52001">
    <property type="entry name" value="AD"/>
    <property type="match status" value="1"/>
</dbReference>
<dbReference type="InterPro" id="IPR047574">
    <property type="entry name" value="AD"/>
</dbReference>
<evidence type="ECO:0000313" key="4">
    <source>
        <dbReference type="Proteomes" id="UP000193144"/>
    </source>
</evidence>
<organism evidence="3 4">
    <name type="scientific">Clohesyomyces aquaticus</name>
    <dbReference type="NCBI Taxonomy" id="1231657"/>
    <lineage>
        <taxon>Eukaryota</taxon>
        <taxon>Fungi</taxon>
        <taxon>Dikarya</taxon>
        <taxon>Ascomycota</taxon>
        <taxon>Pezizomycotina</taxon>
        <taxon>Dothideomycetes</taxon>
        <taxon>Pleosporomycetidae</taxon>
        <taxon>Pleosporales</taxon>
        <taxon>Lindgomycetaceae</taxon>
        <taxon>Clohesyomyces</taxon>
    </lineage>
</organism>
<name>A0A1Y1ZSL7_9PLEO</name>
<feature type="domain" description="AD" evidence="2">
    <location>
        <begin position="131"/>
        <end position="226"/>
    </location>
</feature>
<dbReference type="PANTHER" id="PTHR13542">
    <property type="entry name" value="LSM12 HOMOLOG"/>
    <property type="match status" value="1"/>
</dbReference>
<keyword evidence="4" id="KW-1185">Reference proteome</keyword>
<dbReference type="OrthoDB" id="1057137at2759"/>
<protein>
    <submittedName>
        <fullName evidence="3">Anticodon-binding domain-domain-containing protein</fullName>
    </submittedName>
</protein>
<dbReference type="STRING" id="1231657.A0A1Y1ZSL7"/>
<accession>A0A1Y1ZSL7</accession>
<proteinExistence type="predicted"/>
<evidence type="ECO:0000259" key="2">
    <source>
        <dbReference type="PROSITE" id="PS52001"/>
    </source>
</evidence>